<keyword evidence="4" id="KW-1185">Reference proteome</keyword>
<reference evidence="3" key="1">
    <citation type="submission" date="2013-04" db="EMBL/GenBank/DDBJ databases">
        <authorList>
            <person name="Qu J."/>
            <person name="Murali S.C."/>
            <person name="Bandaranaike D."/>
            <person name="Bellair M."/>
            <person name="Blankenburg K."/>
            <person name="Chao H."/>
            <person name="Dinh H."/>
            <person name="Doddapaneni H."/>
            <person name="Downs B."/>
            <person name="Dugan-Rocha S."/>
            <person name="Elkadiri S."/>
            <person name="Gnanaolivu R.D."/>
            <person name="Hernandez B."/>
            <person name="Javaid M."/>
            <person name="Jayaseelan J.C."/>
            <person name="Lee S."/>
            <person name="Li M."/>
            <person name="Ming W."/>
            <person name="Munidasa M."/>
            <person name="Muniz J."/>
            <person name="Nguyen L."/>
            <person name="Ongeri F."/>
            <person name="Osuji N."/>
            <person name="Pu L.-L."/>
            <person name="Puazo M."/>
            <person name="Qu C."/>
            <person name="Quiroz J."/>
            <person name="Raj R."/>
            <person name="Weissenberger G."/>
            <person name="Xin Y."/>
            <person name="Zou X."/>
            <person name="Han Y."/>
            <person name="Richards S."/>
            <person name="Worley K."/>
            <person name="Muzny D."/>
            <person name="Gibbs R."/>
        </authorList>
    </citation>
    <scope>NUCLEOTIDE SEQUENCE</scope>
    <source>
        <strain evidence="3">Sampled in the wild</strain>
    </source>
</reference>
<dbReference type="SMART" id="SM00280">
    <property type="entry name" value="KAZAL"/>
    <property type="match status" value="1"/>
</dbReference>
<dbReference type="EMBL" id="KZ308201">
    <property type="protein sequence ID" value="KAG8224573.1"/>
    <property type="molecule type" value="Genomic_DNA"/>
</dbReference>
<organism evidence="3 4">
    <name type="scientific">Ladona fulva</name>
    <name type="common">Scarce chaser dragonfly</name>
    <name type="synonym">Libellula fulva</name>
    <dbReference type="NCBI Taxonomy" id="123851"/>
    <lineage>
        <taxon>Eukaryota</taxon>
        <taxon>Metazoa</taxon>
        <taxon>Ecdysozoa</taxon>
        <taxon>Arthropoda</taxon>
        <taxon>Hexapoda</taxon>
        <taxon>Insecta</taxon>
        <taxon>Pterygota</taxon>
        <taxon>Palaeoptera</taxon>
        <taxon>Odonata</taxon>
        <taxon>Epiprocta</taxon>
        <taxon>Anisoptera</taxon>
        <taxon>Libelluloidea</taxon>
        <taxon>Libellulidae</taxon>
        <taxon>Ladona</taxon>
    </lineage>
</organism>
<gene>
    <name evidence="3" type="ORF">J437_LFUL003092</name>
</gene>
<dbReference type="InterPro" id="IPR050653">
    <property type="entry name" value="Prot_Inhib_GrowthFact_Antg"/>
</dbReference>
<comment type="caution">
    <text evidence="3">The sequence shown here is derived from an EMBL/GenBank/DDBJ whole genome shotgun (WGS) entry which is preliminary data.</text>
</comment>
<evidence type="ECO:0000313" key="3">
    <source>
        <dbReference type="EMBL" id="KAG8224573.1"/>
    </source>
</evidence>
<protein>
    <recommendedName>
        <fullName evidence="2">Kazal-like domain-containing protein</fullName>
    </recommendedName>
</protein>
<dbReference type="SUPFAM" id="SSF100895">
    <property type="entry name" value="Kazal-type serine protease inhibitors"/>
    <property type="match status" value="1"/>
</dbReference>
<feature type="domain" description="Kazal-like" evidence="2">
    <location>
        <begin position="43"/>
        <end position="87"/>
    </location>
</feature>
<sequence>MNPCATVTCPEGEVCQLDGDRSPVCRCGGDGGGVGGGGTGGGPGCPPDFNPVCGSDGKTYANECSLRVESCRTRRPLRIIYRGKCSSAYFARFGSMQKCLTPCRKDYTKPARFPSFTDWLL</sequence>
<dbReference type="PANTHER" id="PTHR10913:SF78">
    <property type="entry name" value="AGRIN"/>
    <property type="match status" value="1"/>
</dbReference>
<dbReference type="OrthoDB" id="88467at2759"/>
<dbReference type="CDD" id="cd00104">
    <property type="entry name" value="KAZAL_FS"/>
    <property type="match status" value="1"/>
</dbReference>
<dbReference type="Gene3D" id="3.30.60.30">
    <property type="match status" value="1"/>
</dbReference>
<reference evidence="3" key="2">
    <citation type="submission" date="2017-10" db="EMBL/GenBank/DDBJ databases">
        <title>Ladona fulva Genome sequencing and assembly.</title>
        <authorList>
            <person name="Murali S."/>
            <person name="Richards S."/>
            <person name="Bandaranaike D."/>
            <person name="Bellair M."/>
            <person name="Blankenburg K."/>
            <person name="Chao H."/>
            <person name="Dinh H."/>
            <person name="Doddapaneni H."/>
            <person name="Dugan-Rocha S."/>
            <person name="Elkadiri S."/>
            <person name="Gnanaolivu R."/>
            <person name="Hernandez B."/>
            <person name="Skinner E."/>
            <person name="Javaid M."/>
            <person name="Lee S."/>
            <person name="Li M."/>
            <person name="Ming W."/>
            <person name="Munidasa M."/>
            <person name="Muniz J."/>
            <person name="Nguyen L."/>
            <person name="Hughes D."/>
            <person name="Osuji N."/>
            <person name="Pu L.-L."/>
            <person name="Puazo M."/>
            <person name="Qu C."/>
            <person name="Quiroz J."/>
            <person name="Raj R."/>
            <person name="Weissenberger G."/>
            <person name="Xin Y."/>
            <person name="Zou X."/>
            <person name="Han Y."/>
            <person name="Worley K."/>
            <person name="Muzny D."/>
            <person name="Gibbs R."/>
        </authorList>
    </citation>
    <scope>NUCLEOTIDE SEQUENCE</scope>
    <source>
        <strain evidence="3">Sampled in the wild</strain>
    </source>
</reference>
<dbReference type="AlphaFoldDB" id="A0A8K0JY80"/>
<proteinExistence type="predicted"/>
<dbReference type="GO" id="GO:0005576">
    <property type="term" value="C:extracellular region"/>
    <property type="evidence" value="ECO:0007669"/>
    <property type="project" value="TreeGrafter"/>
</dbReference>
<evidence type="ECO:0000259" key="2">
    <source>
        <dbReference type="PROSITE" id="PS51465"/>
    </source>
</evidence>
<dbReference type="Proteomes" id="UP000792457">
    <property type="component" value="Unassembled WGS sequence"/>
</dbReference>
<dbReference type="Pfam" id="PF07648">
    <property type="entry name" value="Kazal_2"/>
    <property type="match status" value="1"/>
</dbReference>
<evidence type="ECO:0000256" key="1">
    <source>
        <dbReference type="ARBA" id="ARBA00023157"/>
    </source>
</evidence>
<keyword evidence="1" id="KW-1015">Disulfide bond</keyword>
<accession>A0A8K0JY80</accession>
<dbReference type="InterPro" id="IPR036058">
    <property type="entry name" value="Kazal_dom_sf"/>
</dbReference>
<dbReference type="GO" id="GO:0030154">
    <property type="term" value="P:cell differentiation"/>
    <property type="evidence" value="ECO:0007669"/>
    <property type="project" value="TreeGrafter"/>
</dbReference>
<name>A0A8K0JY80_LADFU</name>
<dbReference type="InterPro" id="IPR002350">
    <property type="entry name" value="Kazal_dom"/>
</dbReference>
<dbReference type="PANTHER" id="PTHR10913">
    <property type="entry name" value="FOLLISTATIN-RELATED"/>
    <property type="match status" value="1"/>
</dbReference>
<dbReference type="PROSITE" id="PS51465">
    <property type="entry name" value="KAZAL_2"/>
    <property type="match status" value="1"/>
</dbReference>
<evidence type="ECO:0000313" key="4">
    <source>
        <dbReference type="Proteomes" id="UP000792457"/>
    </source>
</evidence>